<dbReference type="EMBL" id="KZ613943">
    <property type="protein sequence ID" value="PMD42812.1"/>
    <property type="molecule type" value="Genomic_DNA"/>
</dbReference>
<evidence type="ECO:0000256" key="1">
    <source>
        <dbReference type="SAM" id="MobiDB-lite"/>
    </source>
</evidence>
<proteinExistence type="predicted"/>
<feature type="compositionally biased region" description="Low complexity" evidence="1">
    <location>
        <begin position="207"/>
        <end position="228"/>
    </location>
</feature>
<accession>A0A2J6RWC6</accession>
<gene>
    <name evidence="2" type="ORF">L207DRAFT_581463</name>
</gene>
<feature type="compositionally biased region" description="Low complexity" evidence="1">
    <location>
        <begin position="104"/>
        <end position="114"/>
    </location>
</feature>
<feature type="compositionally biased region" description="Polar residues" evidence="1">
    <location>
        <begin position="1"/>
        <end position="10"/>
    </location>
</feature>
<dbReference type="OrthoDB" id="3564387at2759"/>
<feature type="compositionally biased region" description="Low complexity" evidence="1">
    <location>
        <begin position="182"/>
        <end position="197"/>
    </location>
</feature>
<feature type="compositionally biased region" description="Polar residues" evidence="1">
    <location>
        <begin position="31"/>
        <end position="40"/>
    </location>
</feature>
<feature type="compositionally biased region" description="Basic residues" evidence="1">
    <location>
        <begin position="91"/>
        <end position="100"/>
    </location>
</feature>
<keyword evidence="3" id="KW-1185">Reference proteome</keyword>
<name>A0A2J6RWC6_HYAVF</name>
<reference evidence="2 3" key="1">
    <citation type="submission" date="2016-04" db="EMBL/GenBank/DDBJ databases">
        <title>A degradative enzymes factory behind the ericoid mycorrhizal symbiosis.</title>
        <authorList>
            <consortium name="DOE Joint Genome Institute"/>
            <person name="Martino E."/>
            <person name="Morin E."/>
            <person name="Grelet G."/>
            <person name="Kuo A."/>
            <person name="Kohler A."/>
            <person name="Daghino S."/>
            <person name="Barry K."/>
            <person name="Choi C."/>
            <person name="Cichocki N."/>
            <person name="Clum A."/>
            <person name="Copeland A."/>
            <person name="Hainaut M."/>
            <person name="Haridas S."/>
            <person name="Labutti K."/>
            <person name="Lindquist E."/>
            <person name="Lipzen A."/>
            <person name="Khouja H.-R."/>
            <person name="Murat C."/>
            <person name="Ohm R."/>
            <person name="Olson A."/>
            <person name="Spatafora J."/>
            <person name="Veneault-Fourrey C."/>
            <person name="Henrissat B."/>
            <person name="Grigoriev I."/>
            <person name="Martin F."/>
            <person name="Perotto S."/>
        </authorList>
    </citation>
    <scope>NUCLEOTIDE SEQUENCE [LARGE SCALE GENOMIC DNA]</scope>
    <source>
        <strain evidence="2 3">F</strain>
    </source>
</reference>
<dbReference type="Proteomes" id="UP000235786">
    <property type="component" value="Unassembled WGS sequence"/>
</dbReference>
<organism evidence="2 3">
    <name type="scientific">Hyaloscypha variabilis (strain UAMH 11265 / GT02V1 / F)</name>
    <name type="common">Meliniomyces variabilis</name>
    <dbReference type="NCBI Taxonomy" id="1149755"/>
    <lineage>
        <taxon>Eukaryota</taxon>
        <taxon>Fungi</taxon>
        <taxon>Dikarya</taxon>
        <taxon>Ascomycota</taxon>
        <taxon>Pezizomycotina</taxon>
        <taxon>Leotiomycetes</taxon>
        <taxon>Helotiales</taxon>
        <taxon>Hyaloscyphaceae</taxon>
        <taxon>Hyaloscypha</taxon>
        <taxon>Hyaloscypha variabilis</taxon>
    </lineage>
</organism>
<protein>
    <submittedName>
        <fullName evidence="2">Uncharacterized protein</fullName>
    </submittedName>
</protein>
<feature type="region of interest" description="Disordered" evidence="1">
    <location>
        <begin position="1"/>
        <end position="249"/>
    </location>
</feature>
<feature type="compositionally biased region" description="Basic and acidic residues" evidence="1">
    <location>
        <begin position="232"/>
        <end position="246"/>
    </location>
</feature>
<evidence type="ECO:0000313" key="3">
    <source>
        <dbReference type="Proteomes" id="UP000235786"/>
    </source>
</evidence>
<evidence type="ECO:0000313" key="2">
    <source>
        <dbReference type="EMBL" id="PMD42812.1"/>
    </source>
</evidence>
<feature type="region of interest" description="Disordered" evidence="1">
    <location>
        <begin position="432"/>
        <end position="458"/>
    </location>
</feature>
<dbReference type="AlphaFoldDB" id="A0A2J6RWC6"/>
<sequence length="491" mass="55456">MSQPRNPQSRQDSDMEPDIMVISHPPAEWNNFRNESSRGQLLQDLIENGKMDPAIARKQVDKDFAKRGYKRAKPPPPPASPEPSDASLPVRPKRSQRKTRRDSSPASTRAPSSTQQKPATRGHRRDPSPPPPSRSERNKSPHRPGARFPAPYASSTSMVEHVAPRPSSHSSSHRDSRRRRSPSPSRTYSPSPSTQRSPSPPRHRNRNPSSYSSPSRARSPSPTRSSTPDAESQWRRDMEKEARGDVPLEQQSEWAKQMLLMEDYWARYGYLKPPHGTTWLKRFAKIHDWLDNNRRAVQRYGPGPSMHALMAAIPGGPTLEQFRAKIRRDDELEEKMARFEREGAEEGYSVPSPGTSMEERTRLMREWIRDPSSRTPPYLGAFEAEAVARGYRPPPAGTAVSERTRALREWLRYEGLRQQSGQAPEMGNPYGMGGGGPQQYGPGSSMGNPYGMGGGYENPFPVPGTPEFFQLAREIKADVLEELDRNERRRN</sequence>